<sequence>MMLSSLLSIAVLAGSVMSYDQVPGFNSKIEKETRSLDEIYKAALKEGDTVTLWHGGDAPNRQDRLKQAFEKRFPGITLNLTVDLSKYHGVRLDEQLAAGGRSVYVDSVILQTLHDYPRWVQEGVLLNYAPKGFDEIDHAFKDSAACWYGVYVLFWSNAWNTEKLPGIKDPVEYDDWLRPEFKNKLVLTYPNDDDAVLFAFYLVMQEHGVPWFDDLLEQNPRWVRGIADTGAIARNQNFTQAAYFAASGGFGASKPLKFSQPKKGKYVSWAQYAAILKDAPHPEGAKLLHNFILSPEYQATSGTWSVRRDVPAPEGFPDLWNETATNPAEFARFMQDRALVERLRFWFEAHIGVPKGVDPVNDPINTA</sequence>
<dbReference type="SUPFAM" id="SSF53850">
    <property type="entry name" value="Periplasmic binding protein-like II"/>
    <property type="match status" value="1"/>
</dbReference>
<gene>
    <name evidence="3" type="ORF">FTOL_09749</name>
</gene>
<feature type="signal peptide" evidence="2">
    <location>
        <begin position="1"/>
        <end position="18"/>
    </location>
</feature>
<evidence type="ECO:0008006" key="5">
    <source>
        <dbReference type="Google" id="ProtNLM"/>
    </source>
</evidence>
<dbReference type="EMBL" id="ONZP01000356">
    <property type="protein sequence ID" value="SPJ82344.1"/>
    <property type="molecule type" value="Genomic_DNA"/>
</dbReference>
<keyword evidence="1 2" id="KW-0732">Signal</keyword>
<evidence type="ECO:0000256" key="2">
    <source>
        <dbReference type="SAM" id="SignalP"/>
    </source>
</evidence>
<name>A0AAE8MGQ2_9HYPO</name>
<reference evidence="3" key="1">
    <citation type="submission" date="2018-03" db="EMBL/GenBank/DDBJ databases">
        <authorList>
            <person name="Guldener U."/>
        </authorList>
    </citation>
    <scope>NUCLEOTIDE SEQUENCE</scope>
</reference>
<evidence type="ECO:0000313" key="3">
    <source>
        <dbReference type="EMBL" id="SPJ82344.1"/>
    </source>
</evidence>
<dbReference type="AlphaFoldDB" id="A0AAE8MGQ2"/>
<proteinExistence type="predicted"/>
<evidence type="ECO:0000313" key="4">
    <source>
        <dbReference type="Proteomes" id="UP001187734"/>
    </source>
</evidence>
<evidence type="ECO:0000256" key="1">
    <source>
        <dbReference type="ARBA" id="ARBA00022729"/>
    </source>
</evidence>
<accession>A0AAE8MGQ2</accession>
<dbReference type="Gene3D" id="3.40.190.10">
    <property type="entry name" value="Periplasmic binding protein-like II"/>
    <property type="match status" value="2"/>
</dbReference>
<comment type="caution">
    <text evidence="3">The sequence shown here is derived from an EMBL/GenBank/DDBJ whole genome shotgun (WGS) entry which is preliminary data.</text>
</comment>
<dbReference type="PANTHER" id="PTHR30006">
    <property type="entry name" value="THIAMINE-BINDING PERIPLASMIC PROTEIN-RELATED"/>
    <property type="match status" value="1"/>
</dbReference>
<dbReference type="Pfam" id="PF13343">
    <property type="entry name" value="SBP_bac_6"/>
    <property type="match status" value="1"/>
</dbReference>
<feature type="chain" id="PRO_5041914640" description="ABC transporter" evidence="2">
    <location>
        <begin position="19"/>
        <end position="367"/>
    </location>
</feature>
<dbReference type="Proteomes" id="UP001187734">
    <property type="component" value="Unassembled WGS sequence"/>
</dbReference>
<dbReference type="PANTHER" id="PTHR30006:SF2">
    <property type="entry name" value="ABC TRANSPORTER SUBSTRATE-BINDING PROTEIN"/>
    <property type="match status" value="1"/>
</dbReference>
<keyword evidence="4" id="KW-1185">Reference proteome</keyword>
<protein>
    <recommendedName>
        <fullName evidence="5">ABC transporter</fullName>
    </recommendedName>
</protein>
<organism evidence="3 4">
    <name type="scientific">Fusarium torulosum</name>
    <dbReference type="NCBI Taxonomy" id="33205"/>
    <lineage>
        <taxon>Eukaryota</taxon>
        <taxon>Fungi</taxon>
        <taxon>Dikarya</taxon>
        <taxon>Ascomycota</taxon>
        <taxon>Pezizomycotina</taxon>
        <taxon>Sordariomycetes</taxon>
        <taxon>Hypocreomycetidae</taxon>
        <taxon>Hypocreales</taxon>
        <taxon>Nectriaceae</taxon>
        <taxon>Fusarium</taxon>
    </lineage>
</organism>